<protein>
    <submittedName>
        <fullName evidence="2">Uncharacterized protein</fullName>
    </submittedName>
</protein>
<evidence type="ECO:0000313" key="3">
    <source>
        <dbReference type="Proteomes" id="UP000230405"/>
    </source>
</evidence>
<sequence length="214" mass="24809">MSYLDVSNLGFLIIIISLVGYLSNWLNVCWLNFRITQWLYFLGAFIHELSHAILCILTGAKIVEFKVFSRQPHVSHLSSRLPLIGQLLISIAPIFGGLFFLYAINYYLLQNYFVLAVPQDIWQVLAMPVGLFYQFNFLQWQTWLFLILMINSGAMIGLSWQDLKNFWPLLLIGLFVNAPFVTPYLFLAISLLVCNVILQLMLILIIKLILLFRR</sequence>
<keyword evidence="1" id="KW-0472">Membrane</keyword>
<dbReference type="InterPro" id="IPR049500">
    <property type="entry name" value="Peptidase_M50B-like"/>
</dbReference>
<feature type="transmembrane region" description="Helical" evidence="1">
    <location>
        <begin position="165"/>
        <end position="182"/>
    </location>
</feature>
<feature type="transmembrane region" description="Helical" evidence="1">
    <location>
        <begin position="188"/>
        <end position="212"/>
    </location>
</feature>
<feature type="transmembrane region" description="Helical" evidence="1">
    <location>
        <begin position="6"/>
        <end position="26"/>
    </location>
</feature>
<proteinExistence type="predicted"/>
<dbReference type="Proteomes" id="UP000230405">
    <property type="component" value="Unassembled WGS sequence"/>
</dbReference>
<reference evidence="3" key="1">
    <citation type="submission" date="2017-09" db="EMBL/GenBank/DDBJ databases">
        <title>Depth-based differentiation of microbial function through sediment-hosted aquifers and enrichment of novel symbionts in the deep terrestrial subsurface.</title>
        <authorList>
            <person name="Probst A.J."/>
            <person name="Ladd B."/>
            <person name="Jarett J.K."/>
            <person name="Geller-Mcgrath D.E."/>
            <person name="Sieber C.M.K."/>
            <person name="Emerson J.B."/>
            <person name="Anantharaman K."/>
            <person name="Thomas B.C."/>
            <person name="Malmstrom R."/>
            <person name="Stieglmeier M."/>
            <person name="Klingl A."/>
            <person name="Woyke T."/>
            <person name="Ryan C.M."/>
            <person name="Banfield J.F."/>
        </authorList>
    </citation>
    <scope>NUCLEOTIDE SEQUENCE [LARGE SCALE GENOMIC DNA]</scope>
</reference>
<evidence type="ECO:0000313" key="2">
    <source>
        <dbReference type="EMBL" id="PIZ99025.1"/>
    </source>
</evidence>
<comment type="caution">
    <text evidence="2">The sequence shown here is derived from an EMBL/GenBank/DDBJ whole genome shotgun (WGS) entry which is preliminary data.</text>
</comment>
<feature type="transmembrane region" description="Helical" evidence="1">
    <location>
        <begin position="112"/>
        <end position="134"/>
    </location>
</feature>
<keyword evidence="1" id="KW-1133">Transmembrane helix</keyword>
<gene>
    <name evidence="2" type="ORF">COX77_02745</name>
</gene>
<organism evidence="2 3">
    <name type="scientific">Candidatus Komeilibacteria bacterium CG_4_10_14_0_2_um_filter_37_10</name>
    <dbReference type="NCBI Taxonomy" id="1974470"/>
    <lineage>
        <taxon>Bacteria</taxon>
        <taxon>Candidatus Komeiliibacteriota</taxon>
    </lineage>
</organism>
<evidence type="ECO:0000256" key="1">
    <source>
        <dbReference type="SAM" id="Phobius"/>
    </source>
</evidence>
<keyword evidence="1" id="KW-0812">Transmembrane</keyword>
<accession>A0A2M7VEQ6</accession>
<feature type="transmembrane region" description="Helical" evidence="1">
    <location>
        <begin position="83"/>
        <end position="105"/>
    </location>
</feature>
<feature type="transmembrane region" description="Helical" evidence="1">
    <location>
        <begin position="38"/>
        <end position="63"/>
    </location>
</feature>
<dbReference type="Pfam" id="PF13398">
    <property type="entry name" value="Peptidase_M50B"/>
    <property type="match status" value="1"/>
</dbReference>
<name>A0A2M7VEQ6_9BACT</name>
<feature type="transmembrane region" description="Helical" evidence="1">
    <location>
        <begin position="140"/>
        <end position="158"/>
    </location>
</feature>
<dbReference type="EMBL" id="PFPO01000050">
    <property type="protein sequence ID" value="PIZ99025.1"/>
    <property type="molecule type" value="Genomic_DNA"/>
</dbReference>
<dbReference type="AlphaFoldDB" id="A0A2M7VEQ6"/>